<dbReference type="InterPro" id="IPR036291">
    <property type="entry name" value="NAD(P)-bd_dom_sf"/>
</dbReference>
<sequence length="297" mass="33414">MKILLLGKNGQVGWELQRALSPLGELFALDRHSDIYCGDLTKPIELAKTILKIKPNVIVNAAAYTAVDKAESEPELAKLVNSESVKVIAESAQKINALLIHYSTDYVFSGEGNHYWGESDQTSSLNVYGQTKLEGELYIQKYCTNYLILRTSWVYSTFGNNFAKTILNLAKNREKLSVINDQYGAPTSAELIADCTAIALTQVLQNKNNSGIYHLVSSGEINWYEYAKLVIEEAKKNNIKLTCNELSPIPATSYPLPAKRPYNSRMNNTKFKETFNVNLPEWQEGIIRLMKELSNYQ</sequence>
<evidence type="ECO:0000256" key="4">
    <source>
        <dbReference type="ARBA" id="ARBA00017099"/>
    </source>
</evidence>
<comment type="pathway">
    <text evidence="1 6">Carbohydrate biosynthesis; dTDP-L-rhamnose biosynthesis.</text>
</comment>
<dbReference type="SUPFAM" id="SSF51735">
    <property type="entry name" value="NAD(P)-binding Rossmann-fold domains"/>
    <property type="match status" value="1"/>
</dbReference>
<evidence type="ECO:0000256" key="5">
    <source>
        <dbReference type="ARBA" id="ARBA00048200"/>
    </source>
</evidence>
<dbReference type="GeneID" id="92280928"/>
<keyword evidence="6 8" id="KW-0560">Oxidoreductase</keyword>
<accession>A0ABX7AEL4</accession>
<dbReference type="NCBIfam" id="NF007440">
    <property type="entry name" value="PRK09987.1"/>
    <property type="match status" value="1"/>
</dbReference>
<protein>
    <recommendedName>
        <fullName evidence="4 6">dTDP-4-dehydrorhamnose reductase</fullName>
        <ecNumber evidence="3 6">1.1.1.133</ecNumber>
    </recommendedName>
</protein>
<proteinExistence type="inferred from homology"/>
<keyword evidence="6" id="KW-0521">NADP</keyword>
<evidence type="ECO:0000256" key="2">
    <source>
        <dbReference type="ARBA" id="ARBA00010944"/>
    </source>
</evidence>
<comment type="similarity">
    <text evidence="2 6">Belongs to the dTDP-4-dehydrorhamnose reductase family.</text>
</comment>
<dbReference type="Proteomes" id="UP000596157">
    <property type="component" value="Chromosome"/>
</dbReference>
<dbReference type="CDD" id="cd05254">
    <property type="entry name" value="dTDP_HR_like_SDR_e"/>
    <property type="match status" value="1"/>
</dbReference>
<gene>
    <name evidence="8" type="primary">rfbD</name>
    <name evidence="8" type="ORF">JI723_19380</name>
</gene>
<dbReference type="PANTHER" id="PTHR10491:SF4">
    <property type="entry name" value="METHIONINE ADENOSYLTRANSFERASE 2 SUBUNIT BETA"/>
    <property type="match status" value="1"/>
</dbReference>
<dbReference type="RefSeq" id="WP_337979652.1">
    <property type="nucleotide sequence ID" value="NZ_CP067099.1"/>
</dbReference>
<evidence type="ECO:0000256" key="6">
    <source>
        <dbReference type="RuleBase" id="RU364082"/>
    </source>
</evidence>
<dbReference type="InterPro" id="IPR029903">
    <property type="entry name" value="RmlD-like-bd"/>
</dbReference>
<dbReference type="EC" id="1.1.1.133" evidence="3 6"/>
<evidence type="ECO:0000313" key="8">
    <source>
        <dbReference type="EMBL" id="QQO62344.1"/>
    </source>
</evidence>
<comment type="function">
    <text evidence="6">Catalyzes the reduction of dTDP-6-deoxy-L-lyxo-4-hexulose to yield dTDP-L-rhamnose.</text>
</comment>
<dbReference type="Gene3D" id="3.90.25.10">
    <property type="entry name" value="UDP-galactose 4-epimerase, domain 1"/>
    <property type="match status" value="1"/>
</dbReference>
<dbReference type="GO" id="GO:0008831">
    <property type="term" value="F:dTDP-4-dehydrorhamnose reductase activity"/>
    <property type="evidence" value="ECO:0007669"/>
    <property type="project" value="UniProtKB-EC"/>
</dbReference>
<comment type="catalytic activity">
    <reaction evidence="5 6">
        <text>dTDP-beta-L-rhamnose + NADP(+) = dTDP-4-dehydro-beta-L-rhamnose + NADPH + H(+)</text>
        <dbReference type="Rhea" id="RHEA:21796"/>
        <dbReference type="ChEBI" id="CHEBI:15378"/>
        <dbReference type="ChEBI" id="CHEBI:57510"/>
        <dbReference type="ChEBI" id="CHEBI:57783"/>
        <dbReference type="ChEBI" id="CHEBI:58349"/>
        <dbReference type="ChEBI" id="CHEBI:62830"/>
        <dbReference type="EC" id="1.1.1.133"/>
    </reaction>
</comment>
<evidence type="ECO:0000256" key="3">
    <source>
        <dbReference type="ARBA" id="ARBA00012929"/>
    </source>
</evidence>
<evidence type="ECO:0000259" key="7">
    <source>
        <dbReference type="Pfam" id="PF04321"/>
    </source>
</evidence>
<dbReference type="PANTHER" id="PTHR10491">
    <property type="entry name" value="DTDP-4-DEHYDRORHAMNOSE REDUCTASE"/>
    <property type="match status" value="1"/>
</dbReference>
<feature type="domain" description="RmlD-like substrate binding" evidence="7">
    <location>
        <begin position="1"/>
        <end position="293"/>
    </location>
</feature>
<dbReference type="Pfam" id="PF04321">
    <property type="entry name" value="RmlD_sub_bind"/>
    <property type="match status" value="1"/>
</dbReference>
<dbReference type="EMBL" id="CP067099">
    <property type="protein sequence ID" value="QQO62344.1"/>
    <property type="molecule type" value="Genomic_DNA"/>
</dbReference>
<evidence type="ECO:0000256" key="1">
    <source>
        <dbReference type="ARBA" id="ARBA00004781"/>
    </source>
</evidence>
<keyword evidence="9" id="KW-1185">Reference proteome</keyword>
<reference evidence="9" key="1">
    <citation type="submission" date="2021-01" db="EMBL/GenBank/DDBJ databases">
        <title>Providencia vermicola LLDRA6, a soil-borne Mn(II)-oxidizing bacterium, exploits a strategy of superoxide production coupled to hydrogen peroxide consumption to generate Mn oxides, as revealed by transcriptional up-regulation of genes for phenylacetic acid catabolism.</title>
        <authorList>
            <person name="Chen S."/>
            <person name="Ding Z."/>
            <person name="Chen J."/>
            <person name="Luo J."/>
            <person name="Ruan X."/>
            <person name="Li Z."/>
            <person name="Liao F."/>
            <person name="He J."/>
            <person name="Li D."/>
        </authorList>
    </citation>
    <scope>NUCLEOTIDE SEQUENCE [LARGE SCALE GENOMIC DNA]</scope>
    <source>
        <strain evidence="9">LLDRA6</strain>
    </source>
</reference>
<name>A0ABX7AEL4_9GAMM</name>
<evidence type="ECO:0000313" key="9">
    <source>
        <dbReference type="Proteomes" id="UP000596157"/>
    </source>
</evidence>
<dbReference type="NCBIfam" id="TIGR01214">
    <property type="entry name" value="rmlD"/>
    <property type="match status" value="1"/>
</dbReference>
<dbReference type="Gene3D" id="3.40.50.720">
    <property type="entry name" value="NAD(P)-binding Rossmann-like Domain"/>
    <property type="match status" value="1"/>
</dbReference>
<comment type="cofactor">
    <cofactor evidence="6">
        <name>Mg(2+)</name>
        <dbReference type="ChEBI" id="CHEBI:18420"/>
    </cofactor>
    <text evidence="6">Binds 1 Mg(2+) ion per monomer.</text>
</comment>
<organism evidence="8 9">
    <name type="scientific">Providencia manganoxydans</name>
    <dbReference type="NCBI Taxonomy" id="2923283"/>
    <lineage>
        <taxon>Bacteria</taxon>
        <taxon>Pseudomonadati</taxon>
        <taxon>Pseudomonadota</taxon>
        <taxon>Gammaproteobacteria</taxon>
        <taxon>Enterobacterales</taxon>
        <taxon>Morganellaceae</taxon>
        <taxon>Providencia</taxon>
    </lineage>
</organism>
<dbReference type="InterPro" id="IPR005913">
    <property type="entry name" value="dTDP_dehydrorham_reduct"/>
</dbReference>